<dbReference type="Pfam" id="PF00685">
    <property type="entry name" value="Sulfotransfer_1"/>
    <property type="match status" value="1"/>
</dbReference>
<evidence type="ECO:0000259" key="4">
    <source>
        <dbReference type="Pfam" id="PF00685"/>
    </source>
</evidence>
<dbReference type="GO" id="GO:0008146">
    <property type="term" value="F:sulfotransferase activity"/>
    <property type="evidence" value="ECO:0007669"/>
    <property type="project" value="InterPro"/>
</dbReference>
<dbReference type="InterPro" id="IPR000863">
    <property type="entry name" value="Sulfotransferase_dom"/>
</dbReference>
<comment type="similarity">
    <text evidence="1 3">Belongs to the sulfotransferase 1 family.</text>
</comment>
<organism evidence="5 6">
    <name type="scientific">Lithospermum erythrorhizon</name>
    <name type="common">Purple gromwell</name>
    <name type="synonym">Lithospermum officinale var. erythrorhizon</name>
    <dbReference type="NCBI Taxonomy" id="34254"/>
    <lineage>
        <taxon>Eukaryota</taxon>
        <taxon>Viridiplantae</taxon>
        <taxon>Streptophyta</taxon>
        <taxon>Embryophyta</taxon>
        <taxon>Tracheophyta</taxon>
        <taxon>Spermatophyta</taxon>
        <taxon>Magnoliopsida</taxon>
        <taxon>eudicotyledons</taxon>
        <taxon>Gunneridae</taxon>
        <taxon>Pentapetalae</taxon>
        <taxon>asterids</taxon>
        <taxon>lamiids</taxon>
        <taxon>Boraginales</taxon>
        <taxon>Boraginaceae</taxon>
        <taxon>Boraginoideae</taxon>
        <taxon>Lithospermeae</taxon>
        <taxon>Lithospermum</taxon>
    </lineage>
</organism>
<keyword evidence="6" id="KW-1185">Reference proteome</keyword>
<evidence type="ECO:0000256" key="3">
    <source>
        <dbReference type="RuleBase" id="RU361155"/>
    </source>
</evidence>
<gene>
    <name evidence="5" type="ORF">LIER_33535</name>
</gene>
<dbReference type="SUPFAM" id="SSF52540">
    <property type="entry name" value="P-loop containing nucleoside triphosphate hydrolases"/>
    <property type="match status" value="1"/>
</dbReference>
<evidence type="ECO:0000256" key="1">
    <source>
        <dbReference type="ARBA" id="ARBA00005771"/>
    </source>
</evidence>
<comment type="caution">
    <text evidence="5">The sequence shown here is derived from an EMBL/GenBank/DDBJ whole genome shotgun (WGS) entry which is preliminary data.</text>
</comment>
<dbReference type="EMBL" id="BAABME010013502">
    <property type="protein sequence ID" value="GAA0186247.1"/>
    <property type="molecule type" value="Genomic_DNA"/>
</dbReference>
<keyword evidence="2 3" id="KW-0808">Transferase</keyword>
<dbReference type="AlphaFoldDB" id="A0AAV3RYE6"/>
<reference evidence="5 6" key="1">
    <citation type="submission" date="2024-01" db="EMBL/GenBank/DDBJ databases">
        <title>The complete chloroplast genome sequence of Lithospermum erythrorhizon: insights into the phylogenetic relationship among Boraginaceae species and the maternal lineages of purple gromwells.</title>
        <authorList>
            <person name="Okada T."/>
            <person name="Watanabe K."/>
        </authorList>
    </citation>
    <scope>NUCLEOTIDE SEQUENCE [LARGE SCALE GENOMIC DNA]</scope>
</reference>
<proteinExistence type="inferred from homology"/>
<dbReference type="Proteomes" id="UP001454036">
    <property type="component" value="Unassembled WGS sequence"/>
</dbReference>
<evidence type="ECO:0000256" key="2">
    <source>
        <dbReference type="ARBA" id="ARBA00022679"/>
    </source>
</evidence>
<dbReference type="PANTHER" id="PTHR11783">
    <property type="entry name" value="SULFOTRANSFERASE SULT"/>
    <property type="match status" value="1"/>
</dbReference>
<sequence>MTNTNQNPGVQNYPFEEYGNGFWLPPKVLQGIISCQNHFQSQDCDIILSTFPKCGTTWLKAFIFTIINRNKHSPLSQEYPLLTKNPHALVPYLEMDLYVANKTPDFSSFTTPRLLATHPPIGLLPKSVVESKCNLVYICKNPKDTFVSFWCF</sequence>
<evidence type="ECO:0000313" key="6">
    <source>
        <dbReference type="Proteomes" id="UP001454036"/>
    </source>
</evidence>
<dbReference type="Gene3D" id="3.40.50.300">
    <property type="entry name" value="P-loop containing nucleotide triphosphate hydrolases"/>
    <property type="match status" value="1"/>
</dbReference>
<evidence type="ECO:0000313" key="5">
    <source>
        <dbReference type="EMBL" id="GAA0186247.1"/>
    </source>
</evidence>
<accession>A0AAV3RYE6</accession>
<protein>
    <recommendedName>
        <fullName evidence="3">Sulfotransferase</fullName>
        <ecNumber evidence="3">2.8.2.-</ecNumber>
    </recommendedName>
</protein>
<dbReference type="InterPro" id="IPR027417">
    <property type="entry name" value="P-loop_NTPase"/>
</dbReference>
<name>A0AAV3RYE6_LITER</name>
<feature type="domain" description="Sulfotransferase" evidence="4">
    <location>
        <begin position="45"/>
        <end position="152"/>
    </location>
</feature>
<dbReference type="EC" id="2.8.2.-" evidence="3"/>